<dbReference type="EMBL" id="JAMQJZ010000029">
    <property type="protein sequence ID" value="MDC3422795.1"/>
    <property type="molecule type" value="Genomic_DNA"/>
</dbReference>
<protein>
    <recommendedName>
        <fullName evidence="2">histidine kinase</fullName>
        <ecNumber evidence="2">2.7.13.3</ecNumber>
    </recommendedName>
</protein>
<dbReference type="Gene3D" id="3.30.565.10">
    <property type="entry name" value="Histidine kinase-like ATPase, C-terminal domain"/>
    <property type="match status" value="1"/>
</dbReference>
<dbReference type="InterPro" id="IPR003594">
    <property type="entry name" value="HATPase_dom"/>
</dbReference>
<dbReference type="Pfam" id="PF00512">
    <property type="entry name" value="HisKA"/>
    <property type="match status" value="1"/>
</dbReference>
<evidence type="ECO:0000256" key="9">
    <source>
        <dbReference type="SAM" id="Phobius"/>
    </source>
</evidence>
<dbReference type="PANTHER" id="PTHR43065:SF34">
    <property type="entry name" value="SPORULATION KINASE A"/>
    <property type="match status" value="1"/>
</dbReference>
<proteinExistence type="predicted"/>
<feature type="domain" description="Histidine kinase" evidence="10">
    <location>
        <begin position="206"/>
        <end position="410"/>
    </location>
</feature>
<evidence type="ECO:0000313" key="12">
    <source>
        <dbReference type="Proteomes" id="UP001145072"/>
    </source>
</evidence>
<dbReference type="Proteomes" id="UP001145072">
    <property type="component" value="Unassembled WGS sequence"/>
</dbReference>
<evidence type="ECO:0000259" key="10">
    <source>
        <dbReference type="PROSITE" id="PS50109"/>
    </source>
</evidence>
<gene>
    <name evidence="11" type="ORF">NC661_20800</name>
</gene>
<dbReference type="RefSeq" id="WP_259867804.1">
    <property type="nucleotide sequence ID" value="NZ_JAMQJZ010000029.1"/>
</dbReference>
<dbReference type="Pfam" id="PF20971">
    <property type="entry name" value="MASE12"/>
    <property type="match status" value="1"/>
</dbReference>
<dbReference type="Pfam" id="PF02518">
    <property type="entry name" value="HATPase_c"/>
    <property type="match status" value="1"/>
</dbReference>
<evidence type="ECO:0000313" key="11">
    <source>
        <dbReference type="EMBL" id="MDC3422795.1"/>
    </source>
</evidence>
<evidence type="ECO:0000256" key="8">
    <source>
        <dbReference type="ARBA" id="ARBA00023012"/>
    </source>
</evidence>
<keyword evidence="3" id="KW-0597">Phosphoprotein</keyword>
<comment type="catalytic activity">
    <reaction evidence="1">
        <text>ATP + protein L-histidine = ADP + protein N-phospho-L-histidine.</text>
        <dbReference type="EC" id="2.7.13.3"/>
    </reaction>
</comment>
<feature type="transmembrane region" description="Helical" evidence="9">
    <location>
        <begin position="56"/>
        <end position="74"/>
    </location>
</feature>
<sequence>MGTQMKKHKLLQSEEVKALKLFILLFYLFLIGYDVFYHFIFNHFNQIEVGFPSNSLGIWYHIIFIGFLPVTIYLAKINQIYAVKYVYLFGFIFVDLINNILIYYDTTDAFFSGSAVELVFILFSPLFINNRFFWSAFFGIIGKYALLGIVLQDTVVLLGIVLYGILAVISYILLSRFESNLSSRLKMNNELRHAEHLASIGRFASAITHEVRNPLASLKGLTQLQQEKHPQDRKYYDIMTNEIDRIDAILDDLLIIGKPKVMEFEEYDIEELIDYVIKVMDYNQFKQEITITKKIDNNIPIIQCDAQKLTQVFINLIKNGMESMQSGGNIFIDVERRDNQIEISIKDEGCGISNKNLQSLGKEFHTTKTNGTGLGLMVSFKIIHDHNGRIYYESEEGKGTTVSIELPINQ</sequence>
<dbReference type="EC" id="2.7.13.3" evidence="2"/>
<organism evidence="11 12">
    <name type="scientific">Aquibacillus koreensis</name>
    <dbReference type="NCBI Taxonomy" id="279446"/>
    <lineage>
        <taxon>Bacteria</taxon>
        <taxon>Bacillati</taxon>
        <taxon>Bacillota</taxon>
        <taxon>Bacilli</taxon>
        <taxon>Bacillales</taxon>
        <taxon>Bacillaceae</taxon>
        <taxon>Aquibacillus</taxon>
    </lineage>
</organism>
<name>A0A9X3WN92_9BACI</name>
<reference evidence="11" key="1">
    <citation type="submission" date="2022-06" db="EMBL/GenBank/DDBJ databases">
        <title>Aquibacillus sp. a new bacterium isolated from soil saline samples.</title>
        <authorList>
            <person name="Galisteo C."/>
            <person name="De La Haba R."/>
            <person name="Sanchez-Porro C."/>
            <person name="Ventosa A."/>
        </authorList>
    </citation>
    <scope>NUCLEOTIDE SEQUENCE</scope>
    <source>
        <strain evidence="11">JCM 12387</strain>
    </source>
</reference>
<dbReference type="InterPro" id="IPR036890">
    <property type="entry name" value="HATPase_C_sf"/>
</dbReference>
<dbReference type="AlphaFoldDB" id="A0A9X3WN92"/>
<keyword evidence="6" id="KW-0418">Kinase</keyword>
<dbReference type="PRINTS" id="PR00344">
    <property type="entry name" value="BCTRLSENSOR"/>
</dbReference>
<feature type="transmembrane region" description="Helical" evidence="9">
    <location>
        <begin position="86"/>
        <end position="104"/>
    </location>
</feature>
<dbReference type="Gene3D" id="1.10.287.130">
    <property type="match status" value="1"/>
</dbReference>
<accession>A0A9X3WN92</accession>
<dbReference type="InterPro" id="IPR003661">
    <property type="entry name" value="HisK_dim/P_dom"/>
</dbReference>
<dbReference type="InterPro" id="IPR036097">
    <property type="entry name" value="HisK_dim/P_sf"/>
</dbReference>
<keyword evidence="9" id="KW-0472">Membrane</keyword>
<keyword evidence="7 11" id="KW-0067">ATP-binding</keyword>
<dbReference type="PROSITE" id="PS50109">
    <property type="entry name" value="HIS_KIN"/>
    <property type="match status" value="1"/>
</dbReference>
<evidence type="ECO:0000256" key="4">
    <source>
        <dbReference type="ARBA" id="ARBA00022679"/>
    </source>
</evidence>
<evidence type="ECO:0000256" key="3">
    <source>
        <dbReference type="ARBA" id="ARBA00022553"/>
    </source>
</evidence>
<evidence type="ECO:0000256" key="5">
    <source>
        <dbReference type="ARBA" id="ARBA00022741"/>
    </source>
</evidence>
<dbReference type="GO" id="GO:0000155">
    <property type="term" value="F:phosphorelay sensor kinase activity"/>
    <property type="evidence" value="ECO:0007669"/>
    <property type="project" value="InterPro"/>
</dbReference>
<dbReference type="SMART" id="SM00387">
    <property type="entry name" value="HATPase_c"/>
    <property type="match status" value="1"/>
</dbReference>
<evidence type="ECO:0000256" key="1">
    <source>
        <dbReference type="ARBA" id="ARBA00000085"/>
    </source>
</evidence>
<keyword evidence="9" id="KW-0812">Transmembrane</keyword>
<dbReference type="InterPro" id="IPR004358">
    <property type="entry name" value="Sig_transdc_His_kin-like_C"/>
</dbReference>
<dbReference type="SMART" id="SM00388">
    <property type="entry name" value="HisKA"/>
    <property type="match status" value="1"/>
</dbReference>
<dbReference type="CDD" id="cd00082">
    <property type="entry name" value="HisKA"/>
    <property type="match status" value="1"/>
</dbReference>
<keyword evidence="12" id="KW-1185">Reference proteome</keyword>
<evidence type="ECO:0000256" key="2">
    <source>
        <dbReference type="ARBA" id="ARBA00012438"/>
    </source>
</evidence>
<keyword evidence="9" id="KW-1133">Transmembrane helix</keyword>
<dbReference type="InterPro" id="IPR005467">
    <property type="entry name" value="His_kinase_dom"/>
</dbReference>
<evidence type="ECO:0000256" key="7">
    <source>
        <dbReference type="ARBA" id="ARBA00022840"/>
    </source>
</evidence>
<feature type="transmembrane region" description="Helical" evidence="9">
    <location>
        <begin position="110"/>
        <end position="127"/>
    </location>
</feature>
<keyword evidence="4" id="KW-0808">Transferase</keyword>
<dbReference type="SUPFAM" id="SSF55874">
    <property type="entry name" value="ATPase domain of HSP90 chaperone/DNA topoisomerase II/histidine kinase"/>
    <property type="match status" value="1"/>
</dbReference>
<feature type="transmembrane region" description="Helical" evidence="9">
    <location>
        <begin position="132"/>
        <end position="150"/>
    </location>
</feature>
<evidence type="ECO:0000256" key="6">
    <source>
        <dbReference type="ARBA" id="ARBA00022777"/>
    </source>
</evidence>
<dbReference type="InterPro" id="IPR048436">
    <property type="entry name" value="MASE12"/>
</dbReference>
<comment type="caution">
    <text evidence="11">The sequence shown here is derived from an EMBL/GenBank/DDBJ whole genome shotgun (WGS) entry which is preliminary data.</text>
</comment>
<dbReference type="SUPFAM" id="SSF47384">
    <property type="entry name" value="Homodimeric domain of signal transducing histidine kinase"/>
    <property type="match status" value="1"/>
</dbReference>
<keyword evidence="5" id="KW-0547">Nucleotide-binding</keyword>
<keyword evidence="8" id="KW-0902">Two-component regulatory system</keyword>
<dbReference type="PANTHER" id="PTHR43065">
    <property type="entry name" value="SENSOR HISTIDINE KINASE"/>
    <property type="match status" value="1"/>
</dbReference>
<dbReference type="GO" id="GO:0005524">
    <property type="term" value="F:ATP binding"/>
    <property type="evidence" value="ECO:0007669"/>
    <property type="project" value="UniProtKB-KW"/>
</dbReference>
<feature type="transmembrane region" description="Helical" evidence="9">
    <location>
        <begin position="21"/>
        <end position="41"/>
    </location>
</feature>
<feature type="transmembrane region" description="Helical" evidence="9">
    <location>
        <begin position="156"/>
        <end position="174"/>
    </location>
</feature>